<name>A0AAE1P7K5_9EUCA</name>
<proteinExistence type="predicted"/>
<accession>A0AAE1P7K5</accession>
<sequence>MGNITTSGQELCLPSISESPATLLLVHFRPYLNSSSALASTKTLHFTSFLYLIHMSCTMENSVQTTMLPHKTSDSPGITMDTLKGTLRF</sequence>
<evidence type="ECO:0000313" key="2">
    <source>
        <dbReference type="Proteomes" id="UP001292094"/>
    </source>
</evidence>
<protein>
    <submittedName>
        <fullName evidence="1">Uncharacterized protein</fullName>
    </submittedName>
</protein>
<keyword evidence="2" id="KW-1185">Reference proteome</keyword>
<reference evidence="1" key="1">
    <citation type="submission" date="2023-11" db="EMBL/GenBank/DDBJ databases">
        <title>Genome assemblies of two species of porcelain crab, Petrolisthes cinctipes and Petrolisthes manimaculis (Anomura: Porcellanidae).</title>
        <authorList>
            <person name="Angst P."/>
        </authorList>
    </citation>
    <scope>NUCLEOTIDE SEQUENCE</scope>
    <source>
        <strain evidence="1">PB745_02</strain>
        <tissue evidence="1">Gill</tissue>
    </source>
</reference>
<evidence type="ECO:0000313" key="1">
    <source>
        <dbReference type="EMBL" id="KAK4302641.1"/>
    </source>
</evidence>
<dbReference type="Proteomes" id="UP001292094">
    <property type="component" value="Unassembled WGS sequence"/>
</dbReference>
<dbReference type="AlphaFoldDB" id="A0AAE1P7K5"/>
<dbReference type="EMBL" id="JAWZYT010002700">
    <property type="protein sequence ID" value="KAK4302641.1"/>
    <property type="molecule type" value="Genomic_DNA"/>
</dbReference>
<organism evidence="1 2">
    <name type="scientific">Petrolisthes manimaculis</name>
    <dbReference type="NCBI Taxonomy" id="1843537"/>
    <lineage>
        <taxon>Eukaryota</taxon>
        <taxon>Metazoa</taxon>
        <taxon>Ecdysozoa</taxon>
        <taxon>Arthropoda</taxon>
        <taxon>Crustacea</taxon>
        <taxon>Multicrustacea</taxon>
        <taxon>Malacostraca</taxon>
        <taxon>Eumalacostraca</taxon>
        <taxon>Eucarida</taxon>
        <taxon>Decapoda</taxon>
        <taxon>Pleocyemata</taxon>
        <taxon>Anomura</taxon>
        <taxon>Galatheoidea</taxon>
        <taxon>Porcellanidae</taxon>
        <taxon>Petrolisthes</taxon>
    </lineage>
</organism>
<gene>
    <name evidence="1" type="ORF">Pmani_025287</name>
</gene>
<comment type="caution">
    <text evidence="1">The sequence shown here is derived from an EMBL/GenBank/DDBJ whole genome shotgun (WGS) entry which is preliminary data.</text>
</comment>